<comment type="similarity">
    <text evidence="1">Belongs to the leucine-binding protein family.</text>
</comment>
<name>A0A2U1CJY0_9BURK</name>
<dbReference type="InterPro" id="IPR028081">
    <property type="entry name" value="Leu-bd"/>
</dbReference>
<dbReference type="EMBL" id="QEKO01000004">
    <property type="protein sequence ID" value="PVY61316.1"/>
    <property type="molecule type" value="Genomic_DNA"/>
</dbReference>
<protein>
    <submittedName>
        <fullName evidence="5">Branched-chain amino acid transport system substrate-binding protein</fullName>
    </submittedName>
</protein>
<dbReference type="InterPro" id="IPR028082">
    <property type="entry name" value="Peripla_BP_I"/>
</dbReference>
<evidence type="ECO:0000313" key="6">
    <source>
        <dbReference type="Proteomes" id="UP000246145"/>
    </source>
</evidence>
<organism evidence="5 6">
    <name type="scientific">Pusillimonas noertemannii</name>
    <dbReference type="NCBI Taxonomy" id="305977"/>
    <lineage>
        <taxon>Bacteria</taxon>
        <taxon>Pseudomonadati</taxon>
        <taxon>Pseudomonadota</taxon>
        <taxon>Betaproteobacteria</taxon>
        <taxon>Burkholderiales</taxon>
        <taxon>Alcaligenaceae</taxon>
        <taxon>Pusillimonas</taxon>
    </lineage>
</organism>
<evidence type="ECO:0000256" key="1">
    <source>
        <dbReference type="ARBA" id="ARBA00010062"/>
    </source>
</evidence>
<evidence type="ECO:0000256" key="2">
    <source>
        <dbReference type="ARBA" id="ARBA00022729"/>
    </source>
</evidence>
<evidence type="ECO:0000259" key="4">
    <source>
        <dbReference type="Pfam" id="PF13458"/>
    </source>
</evidence>
<gene>
    <name evidence="5" type="ORF">C7440_2866</name>
</gene>
<evidence type="ECO:0000256" key="3">
    <source>
        <dbReference type="SAM" id="SignalP"/>
    </source>
</evidence>
<feature type="signal peptide" evidence="3">
    <location>
        <begin position="1"/>
        <end position="26"/>
    </location>
</feature>
<dbReference type="InterPro" id="IPR051010">
    <property type="entry name" value="BCAA_transport"/>
</dbReference>
<sequence>MKTGIKSLVLALATTAVLAPVGEASADEITVGIIVPMSGPIAYWGTQFQQAAQLYADQHGNKAGEHTVKLVFRDDGGLNPARSRQMAQELVVREKASYLAGLAVTPTALAAAEVADKAKVPIVIFNAGTADITRRSPYMLRAGFSQWSVSVPLAEWAAKQGDCKRATLAVADYAPGLDSLEAYRKTLTQAGTEIATEIRIPLATTDYSSYMQRIKDSAPQCLLMFQPVGPQAVGFVKALESSGLSSSGIKVLGIAETQEVDLPVFGDSAIGIITSSIYSPNNDTPENQKFVAGLKEKFGPKAYSDMASVEAYDAMHMIFEMIKRTDGKGSGAESIDSIRGMKWVSPRGPVSVDPDTRDLIQNVYIRRVEKMADGSYVNQTFFTVPDVKDPWKEQNPE</sequence>
<keyword evidence="6" id="KW-1185">Reference proteome</keyword>
<dbReference type="PANTHER" id="PTHR30483:SF6">
    <property type="entry name" value="PERIPLASMIC BINDING PROTEIN OF ABC TRANSPORTER FOR NATURAL AMINO ACIDS"/>
    <property type="match status" value="1"/>
</dbReference>
<dbReference type="Proteomes" id="UP000246145">
    <property type="component" value="Unassembled WGS sequence"/>
</dbReference>
<reference evidence="5 6" key="1">
    <citation type="submission" date="2018-04" db="EMBL/GenBank/DDBJ databases">
        <title>Genomic Encyclopedia of Type Strains, Phase IV (KMG-IV): sequencing the most valuable type-strain genomes for metagenomic binning, comparative biology and taxonomic classification.</title>
        <authorList>
            <person name="Goeker M."/>
        </authorList>
    </citation>
    <scope>NUCLEOTIDE SEQUENCE [LARGE SCALE GENOMIC DNA]</scope>
    <source>
        <strain evidence="5 6">DSM 10065</strain>
    </source>
</reference>
<dbReference type="PANTHER" id="PTHR30483">
    <property type="entry name" value="LEUCINE-SPECIFIC-BINDING PROTEIN"/>
    <property type="match status" value="1"/>
</dbReference>
<evidence type="ECO:0000313" key="5">
    <source>
        <dbReference type="EMBL" id="PVY61316.1"/>
    </source>
</evidence>
<dbReference type="SUPFAM" id="SSF53822">
    <property type="entry name" value="Periplasmic binding protein-like I"/>
    <property type="match status" value="1"/>
</dbReference>
<feature type="domain" description="Leucine-binding protein" evidence="4">
    <location>
        <begin position="28"/>
        <end position="369"/>
    </location>
</feature>
<comment type="caution">
    <text evidence="5">The sequence shown here is derived from an EMBL/GenBank/DDBJ whole genome shotgun (WGS) entry which is preliminary data.</text>
</comment>
<proteinExistence type="inferred from homology"/>
<accession>A0A2U1CJY0</accession>
<dbReference type="AlphaFoldDB" id="A0A2U1CJY0"/>
<dbReference type="STRING" id="1231391.GCA_000308195_00956"/>
<dbReference type="RefSeq" id="WP_040548351.1">
    <property type="nucleotide sequence ID" value="NZ_JACCEX010000004.1"/>
</dbReference>
<keyword evidence="2 3" id="KW-0732">Signal</keyword>
<dbReference type="Pfam" id="PF13458">
    <property type="entry name" value="Peripla_BP_6"/>
    <property type="match status" value="1"/>
</dbReference>
<feature type="chain" id="PRO_5015595484" evidence="3">
    <location>
        <begin position="27"/>
        <end position="397"/>
    </location>
</feature>
<dbReference type="OrthoDB" id="9794229at2"/>
<dbReference type="Gene3D" id="3.40.50.2300">
    <property type="match status" value="2"/>
</dbReference>